<dbReference type="EMBL" id="JABSTQ010010951">
    <property type="protein sequence ID" value="KAG0416436.1"/>
    <property type="molecule type" value="Genomic_DNA"/>
</dbReference>
<evidence type="ECO:0000313" key="2">
    <source>
        <dbReference type="Proteomes" id="UP000805193"/>
    </source>
</evidence>
<name>A0AC60PB95_IXOPE</name>
<protein>
    <submittedName>
        <fullName evidence="1">Uncharacterized protein</fullName>
    </submittedName>
</protein>
<comment type="caution">
    <text evidence="1">The sequence shown here is derived from an EMBL/GenBank/DDBJ whole genome shotgun (WGS) entry which is preliminary data.</text>
</comment>
<organism evidence="1 2">
    <name type="scientific">Ixodes persulcatus</name>
    <name type="common">Taiga tick</name>
    <dbReference type="NCBI Taxonomy" id="34615"/>
    <lineage>
        <taxon>Eukaryota</taxon>
        <taxon>Metazoa</taxon>
        <taxon>Ecdysozoa</taxon>
        <taxon>Arthropoda</taxon>
        <taxon>Chelicerata</taxon>
        <taxon>Arachnida</taxon>
        <taxon>Acari</taxon>
        <taxon>Parasitiformes</taxon>
        <taxon>Ixodida</taxon>
        <taxon>Ixodoidea</taxon>
        <taxon>Ixodidae</taxon>
        <taxon>Ixodinae</taxon>
        <taxon>Ixodes</taxon>
    </lineage>
</organism>
<keyword evidence="2" id="KW-1185">Reference proteome</keyword>
<gene>
    <name evidence="1" type="ORF">HPB47_006397</name>
</gene>
<dbReference type="Proteomes" id="UP000805193">
    <property type="component" value="Unassembled WGS sequence"/>
</dbReference>
<proteinExistence type="predicted"/>
<accession>A0AC60PB95</accession>
<sequence>MINWVNNSLGEHCTKIEQLCSGAAYCQFMDMLFPGCVSLRKVKFKTNQEYEYIQNFKVLQAYFTKKSASTRTSP</sequence>
<reference evidence="1 2" key="1">
    <citation type="journal article" date="2020" name="Cell">
        <title>Large-Scale Comparative Analyses of Tick Genomes Elucidate Their Genetic Diversity and Vector Capacities.</title>
        <authorList>
            <consortium name="Tick Genome and Microbiome Consortium (TIGMIC)"/>
            <person name="Jia N."/>
            <person name="Wang J."/>
            <person name="Shi W."/>
            <person name="Du L."/>
            <person name="Sun Y."/>
            <person name="Zhan W."/>
            <person name="Jiang J.F."/>
            <person name="Wang Q."/>
            <person name="Zhang B."/>
            <person name="Ji P."/>
            <person name="Bell-Sakyi L."/>
            <person name="Cui X.M."/>
            <person name="Yuan T.T."/>
            <person name="Jiang B.G."/>
            <person name="Yang W.F."/>
            <person name="Lam T.T."/>
            <person name="Chang Q.C."/>
            <person name="Ding S.J."/>
            <person name="Wang X.J."/>
            <person name="Zhu J.G."/>
            <person name="Ruan X.D."/>
            <person name="Zhao L."/>
            <person name="Wei J.T."/>
            <person name="Ye R.Z."/>
            <person name="Que T.C."/>
            <person name="Du C.H."/>
            <person name="Zhou Y.H."/>
            <person name="Cheng J.X."/>
            <person name="Dai P.F."/>
            <person name="Guo W.B."/>
            <person name="Han X.H."/>
            <person name="Huang E.J."/>
            <person name="Li L.F."/>
            <person name="Wei W."/>
            <person name="Gao Y.C."/>
            <person name="Liu J.Z."/>
            <person name="Shao H.Z."/>
            <person name="Wang X."/>
            <person name="Wang C.C."/>
            <person name="Yang T.C."/>
            <person name="Huo Q.B."/>
            <person name="Li W."/>
            <person name="Chen H.Y."/>
            <person name="Chen S.E."/>
            <person name="Zhou L.G."/>
            <person name="Ni X.B."/>
            <person name="Tian J.H."/>
            <person name="Sheng Y."/>
            <person name="Liu T."/>
            <person name="Pan Y.S."/>
            <person name="Xia L.Y."/>
            <person name="Li J."/>
            <person name="Zhao F."/>
            <person name="Cao W.C."/>
        </authorList>
    </citation>
    <scope>NUCLEOTIDE SEQUENCE [LARGE SCALE GENOMIC DNA]</scope>
    <source>
        <strain evidence="1">Iper-2018</strain>
    </source>
</reference>
<evidence type="ECO:0000313" key="1">
    <source>
        <dbReference type="EMBL" id="KAG0416436.1"/>
    </source>
</evidence>